<dbReference type="PANTHER" id="PTHR14969">
    <property type="entry name" value="SPHINGOSINE-1-PHOSPHATE PHOSPHOHYDROLASE"/>
    <property type="match status" value="1"/>
</dbReference>
<reference evidence="3 4" key="1">
    <citation type="submission" date="2020-07" db="EMBL/GenBank/DDBJ databases">
        <title>Sequencing the genomes of 1000 actinobacteria strains.</title>
        <authorList>
            <person name="Klenk H.-P."/>
        </authorList>
    </citation>
    <scope>NUCLEOTIDE SEQUENCE [LARGE SCALE GENOMIC DNA]</scope>
    <source>
        <strain evidence="3 4">DSM 41455</strain>
    </source>
</reference>
<dbReference type="InterPro" id="IPR000326">
    <property type="entry name" value="PAP2/HPO"/>
</dbReference>
<evidence type="ECO:0000313" key="4">
    <source>
        <dbReference type="Proteomes" id="UP000530403"/>
    </source>
</evidence>
<dbReference type="Pfam" id="PF01569">
    <property type="entry name" value="PAP2"/>
    <property type="match status" value="1"/>
</dbReference>
<proteinExistence type="predicted"/>
<name>A0A7Y9H816_9ACTN</name>
<keyword evidence="1" id="KW-1133">Transmembrane helix</keyword>
<evidence type="ECO:0000313" key="3">
    <source>
        <dbReference type="EMBL" id="NYE39468.1"/>
    </source>
</evidence>
<keyword evidence="1" id="KW-0472">Membrane</keyword>
<dbReference type="AlphaFoldDB" id="A0A7Y9H816"/>
<organism evidence="3 4">
    <name type="scientific">Streptomyces fulvorobeus</name>
    <dbReference type="NCBI Taxonomy" id="284028"/>
    <lineage>
        <taxon>Bacteria</taxon>
        <taxon>Bacillati</taxon>
        <taxon>Actinomycetota</taxon>
        <taxon>Actinomycetes</taxon>
        <taxon>Kitasatosporales</taxon>
        <taxon>Streptomycetaceae</taxon>
        <taxon>Streptomyces</taxon>
    </lineage>
</organism>
<dbReference type="SUPFAM" id="SSF48317">
    <property type="entry name" value="Acid phosphatase/Vanadium-dependent haloperoxidase"/>
    <property type="match status" value="1"/>
</dbReference>
<dbReference type="GO" id="GO:0050380">
    <property type="term" value="F:undecaprenyl-diphosphatase activity"/>
    <property type="evidence" value="ECO:0007669"/>
    <property type="project" value="UniProtKB-EC"/>
</dbReference>
<feature type="transmembrane region" description="Helical" evidence="1">
    <location>
        <begin position="172"/>
        <end position="193"/>
    </location>
</feature>
<dbReference type="RefSeq" id="WP_179763891.1">
    <property type="nucleotide sequence ID" value="NZ_BAAAUE010000019.1"/>
</dbReference>
<keyword evidence="3" id="KW-0378">Hydrolase</keyword>
<feature type="transmembrane region" description="Helical" evidence="1">
    <location>
        <begin position="199"/>
        <end position="220"/>
    </location>
</feature>
<comment type="caution">
    <text evidence="3">The sequence shown here is derived from an EMBL/GenBank/DDBJ whole genome shotgun (WGS) entry which is preliminary data.</text>
</comment>
<feature type="domain" description="Phosphatidic acid phosphatase type 2/haloperoxidase" evidence="2">
    <location>
        <begin position="97"/>
        <end position="214"/>
    </location>
</feature>
<protein>
    <submittedName>
        <fullName evidence="3">Undecaprenyl-diphosphatase</fullName>
        <ecNumber evidence="3">3.6.1.27</ecNumber>
    </submittedName>
</protein>
<dbReference type="CDD" id="cd03392">
    <property type="entry name" value="PAP2_like_2"/>
    <property type="match status" value="1"/>
</dbReference>
<dbReference type="PANTHER" id="PTHR14969:SF13">
    <property type="entry name" value="AT30094P"/>
    <property type="match status" value="1"/>
</dbReference>
<dbReference type="EMBL" id="JACCCF010000001">
    <property type="protein sequence ID" value="NYE39468.1"/>
    <property type="molecule type" value="Genomic_DNA"/>
</dbReference>
<gene>
    <name evidence="3" type="ORF">HEB29_000479</name>
</gene>
<keyword evidence="1" id="KW-0812">Transmembrane</keyword>
<feature type="transmembrane region" description="Helical" evidence="1">
    <location>
        <begin position="138"/>
        <end position="160"/>
    </location>
</feature>
<evidence type="ECO:0000256" key="1">
    <source>
        <dbReference type="SAM" id="Phobius"/>
    </source>
</evidence>
<feature type="transmembrane region" description="Helical" evidence="1">
    <location>
        <begin position="21"/>
        <end position="40"/>
    </location>
</feature>
<feature type="transmembrane region" description="Helical" evidence="1">
    <location>
        <begin position="100"/>
        <end position="118"/>
    </location>
</feature>
<dbReference type="Proteomes" id="UP000530403">
    <property type="component" value="Unassembled WGS sequence"/>
</dbReference>
<dbReference type="EC" id="3.6.1.27" evidence="3"/>
<dbReference type="InterPro" id="IPR036938">
    <property type="entry name" value="PAP2/HPO_sf"/>
</dbReference>
<feature type="transmembrane region" description="Helical" evidence="1">
    <location>
        <begin position="74"/>
        <end position="93"/>
    </location>
</feature>
<dbReference type="Gene3D" id="1.20.144.10">
    <property type="entry name" value="Phosphatidic acid phosphatase type 2/haloperoxidase"/>
    <property type="match status" value="1"/>
</dbReference>
<evidence type="ECO:0000259" key="2">
    <source>
        <dbReference type="SMART" id="SM00014"/>
    </source>
</evidence>
<sequence>MNPPHLSPAHDHRADPRLVRAGTVCTALAVVLVALVAASWSPLMSVDRTIADTLHRSAVTEPGLVHLNRVLTDWVWDPWTMRALIAVTVLALWWRGARSLAAWVAVTSVLSALVQQGLKAAIGRDRPQWPDPVDSAHYAAFPSGHVMTTVVTCALMLWLLRLNGITPLWWRAALTAAVVSVVGVGFTRIYLGVHWMTDVVGGTLLGAAVATFAIVGYPVFQTRTGAEDRERGVVAAPRGSNGNQP</sequence>
<accession>A0A7Y9H816</accession>
<dbReference type="SMART" id="SM00014">
    <property type="entry name" value="acidPPc"/>
    <property type="match status" value="1"/>
</dbReference>